<comment type="caution">
    <text evidence="2">The sequence shown here is derived from an EMBL/GenBank/DDBJ whole genome shotgun (WGS) entry which is preliminary data.</text>
</comment>
<dbReference type="RefSeq" id="WP_208113944.1">
    <property type="nucleotide sequence ID" value="NZ_BAABHR010000046.1"/>
</dbReference>
<dbReference type="Proteomes" id="UP000295705">
    <property type="component" value="Unassembled WGS sequence"/>
</dbReference>
<evidence type="ECO:0000313" key="3">
    <source>
        <dbReference type="Proteomes" id="UP000295705"/>
    </source>
</evidence>
<organism evidence="2 3">
    <name type="scientific">Actinomycetospora succinea</name>
    <dbReference type="NCBI Taxonomy" id="663603"/>
    <lineage>
        <taxon>Bacteria</taxon>
        <taxon>Bacillati</taxon>
        <taxon>Actinomycetota</taxon>
        <taxon>Actinomycetes</taxon>
        <taxon>Pseudonocardiales</taxon>
        <taxon>Pseudonocardiaceae</taxon>
        <taxon>Actinomycetospora</taxon>
    </lineage>
</organism>
<name>A0A4V3DB44_9PSEU</name>
<protein>
    <submittedName>
        <fullName evidence="2">Uncharacterized protein</fullName>
    </submittedName>
</protein>
<proteinExistence type="predicted"/>
<feature type="compositionally biased region" description="Low complexity" evidence="1">
    <location>
        <begin position="1"/>
        <end position="12"/>
    </location>
</feature>
<feature type="region of interest" description="Disordered" evidence="1">
    <location>
        <begin position="1"/>
        <end position="31"/>
    </location>
</feature>
<reference evidence="2 3" key="1">
    <citation type="submission" date="2019-03" db="EMBL/GenBank/DDBJ databases">
        <title>Genomic Encyclopedia of Type Strains, Phase IV (KMG-IV): sequencing the most valuable type-strain genomes for metagenomic binning, comparative biology and taxonomic classification.</title>
        <authorList>
            <person name="Goeker M."/>
        </authorList>
    </citation>
    <scope>NUCLEOTIDE SEQUENCE [LARGE SCALE GENOMIC DNA]</scope>
    <source>
        <strain evidence="2 3">DSM 45775</strain>
    </source>
</reference>
<sequence length="79" mass="8432">MSSTTLTPTTPTNRPVVEDRPSGGLFPDMPSNRYAEAAPAVRALCERYGLPYTSGPLHRQYAGVLATIARMSLPGGARL</sequence>
<evidence type="ECO:0000313" key="2">
    <source>
        <dbReference type="EMBL" id="TDQ65148.1"/>
    </source>
</evidence>
<accession>A0A4V3DB44</accession>
<dbReference type="EMBL" id="SNYO01000001">
    <property type="protein sequence ID" value="TDQ65148.1"/>
    <property type="molecule type" value="Genomic_DNA"/>
</dbReference>
<gene>
    <name evidence="2" type="ORF">EV188_101397</name>
</gene>
<evidence type="ECO:0000256" key="1">
    <source>
        <dbReference type="SAM" id="MobiDB-lite"/>
    </source>
</evidence>
<dbReference type="AlphaFoldDB" id="A0A4V3DB44"/>
<keyword evidence="3" id="KW-1185">Reference proteome</keyword>